<dbReference type="PANTHER" id="PTHR43014">
    <property type="entry name" value="MERCURIC REDUCTASE"/>
    <property type="match status" value="1"/>
</dbReference>
<gene>
    <name evidence="7" type="ORF">ACFFVI_09840</name>
</gene>
<evidence type="ECO:0000256" key="2">
    <source>
        <dbReference type="ARBA" id="ARBA00007532"/>
    </source>
</evidence>
<feature type="domain" description="Pyridine nucleotide-disulphide oxidoreductase dimerisation" evidence="5">
    <location>
        <begin position="334"/>
        <end position="437"/>
    </location>
</feature>
<dbReference type="EMBL" id="JBHMDM010000005">
    <property type="protein sequence ID" value="MFB9377272.1"/>
    <property type="molecule type" value="Genomic_DNA"/>
</dbReference>
<dbReference type="Pfam" id="PF07992">
    <property type="entry name" value="Pyr_redox_2"/>
    <property type="match status" value="1"/>
</dbReference>
<proteinExistence type="inferred from homology"/>
<accession>A0ABV5LT57</accession>
<evidence type="ECO:0000259" key="5">
    <source>
        <dbReference type="Pfam" id="PF02852"/>
    </source>
</evidence>
<evidence type="ECO:0000313" key="7">
    <source>
        <dbReference type="EMBL" id="MFB9377272.1"/>
    </source>
</evidence>
<dbReference type="EC" id="1.-.-.-" evidence="7"/>
<organism evidence="7 8">
    <name type="scientific">Kineococcus gynurae</name>
    <dbReference type="NCBI Taxonomy" id="452979"/>
    <lineage>
        <taxon>Bacteria</taxon>
        <taxon>Bacillati</taxon>
        <taxon>Actinomycetota</taxon>
        <taxon>Actinomycetes</taxon>
        <taxon>Kineosporiales</taxon>
        <taxon>Kineosporiaceae</taxon>
        <taxon>Kineococcus</taxon>
    </lineage>
</organism>
<dbReference type="InterPro" id="IPR023753">
    <property type="entry name" value="FAD/NAD-binding_dom"/>
</dbReference>
<dbReference type="InterPro" id="IPR004099">
    <property type="entry name" value="Pyr_nucl-diS_OxRdtase_dimer"/>
</dbReference>
<evidence type="ECO:0000256" key="1">
    <source>
        <dbReference type="ARBA" id="ARBA00001974"/>
    </source>
</evidence>
<dbReference type="Gene3D" id="3.30.390.30">
    <property type="match status" value="1"/>
</dbReference>
<dbReference type="Proteomes" id="UP001589748">
    <property type="component" value="Unassembled WGS sequence"/>
</dbReference>
<sequence>MSAPDVVLGSGSGGKMVAQQLAEAGRSVVLVEDGLVGGYCPYLACVPAKSILLSAHHGLSWVAARAVRDDAAAHRDDAAAAQALRDLGIRILRGRGRVVAEPGTDAPGRIEVTFPDGGTETVEAGLLVLGPGSHAVAPPVPGLDEAPTWTSEEALAADELPGRVLVLGGGAVAVESAQALQRLGSRVTLVQRGEHLLSGEPAWVGETLAGALRADGVEVHVGTTSERVTRAADGWELHLADGTRLGTDRFLLATGRVPSTDGLGLDDRWLREKGAVRVDARCRVVAEDGEVAPEMFAVGDVTGIATYTHAANHQARTVVGEILGRGRDADYSGVPRAVYTSPPVFCVGDTSGEGTRSARFDLADVERAALLETSQGRTIVGGVELFVDDAGVLVGAAAIGEEADAWGAELSLAVRARLDLDLLTHHVRAFPTWSEAILPPLEELRGRTADQAR</sequence>
<dbReference type="PANTHER" id="PTHR43014:SF2">
    <property type="entry name" value="MERCURIC REDUCTASE"/>
    <property type="match status" value="1"/>
</dbReference>
<dbReference type="Pfam" id="PF02852">
    <property type="entry name" value="Pyr_redox_dim"/>
    <property type="match status" value="1"/>
</dbReference>
<evidence type="ECO:0000259" key="6">
    <source>
        <dbReference type="Pfam" id="PF07992"/>
    </source>
</evidence>
<keyword evidence="3" id="KW-0285">Flavoprotein</keyword>
<comment type="caution">
    <text evidence="7">The sequence shown here is derived from an EMBL/GenBank/DDBJ whole genome shotgun (WGS) entry which is preliminary data.</text>
</comment>
<keyword evidence="4" id="KW-0274">FAD</keyword>
<dbReference type="RefSeq" id="WP_380139313.1">
    <property type="nucleotide sequence ID" value="NZ_JBHLUI010000010.1"/>
</dbReference>
<dbReference type="Gene3D" id="3.50.50.60">
    <property type="entry name" value="FAD/NAD(P)-binding domain"/>
    <property type="match status" value="2"/>
</dbReference>
<dbReference type="InterPro" id="IPR036188">
    <property type="entry name" value="FAD/NAD-bd_sf"/>
</dbReference>
<dbReference type="PRINTS" id="PR00411">
    <property type="entry name" value="PNDRDTASEI"/>
</dbReference>
<dbReference type="PRINTS" id="PR00368">
    <property type="entry name" value="FADPNR"/>
</dbReference>
<dbReference type="InterPro" id="IPR001100">
    <property type="entry name" value="Pyr_nuc-diS_OxRdtase"/>
</dbReference>
<evidence type="ECO:0000256" key="4">
    <source>
        <dbReference type="ARBA" id="ARBA00022827"/>
    </source>
</evidence>
<protein>
    <submittedName>
        <fullName evidence="7">Dihydrolipoyl dehydrogenase family protein</fullName>
        <ecNumber evidence="7">1.-.-.-</ecNumber>
    </submittedName>
</protein>
<comment type="similarity">
    <text evidence="2">Belongs to the class-I pyridine nucleotide-disulfide oxidoreductase family.</text>
</comment>
<dbReference type="GO" id="GO:0016491">
    <property type="term" value="F:oxidoreductase activity"/>
    <property type="evidence" value="ECO:0007669"/>
    <property type="project" value="UniProtKB-KW"/>
</dbReference>
<dbReference type="SUPFAM" id="SSF55424">
    <property type="entry name" value="FAD/NAD-linked reductases, dimerisation (C-terminal) domain"/>
    <property type="match status" value="1"/>
</dbReference>
<keyword evidence="8" id="KW-1185">Reference proteome</keyword>
<evidence type="ECO:0000256" key="3">
    <source>
        <dbReference type="ARBA" id="ARBA00022630"/>
    </source>
</evidence>
<reference evidence="7 8" key="1">
    <citation type="submission" date="2024-09" db="EMBL/GenBank/DDBJ databases">
        <authorList>
            <person name="Sun Q."/>
            <person name="Mori K."/>
        </authorList>
    </citation>
    <scope>NUCLEOTIDE SEQUENCE [LARGE SCALE GENOMIC DNA]</scope>
    <source>
        <strain evidence="7 8">TISTR 1856</strain>
    </source>
</reference>
<dbReference type="InterPro" id="IPR016156">
    <property type="entry name" value="FAD/NAD-linked_Rdtase_dimer_sf"/>
</dbReference>
<name>A0ABV5LT57_9ACTN</name>
<feature type="domain" description="FAD/NAD(P)-binding" evidence="6">
    <location>
        <begin position="6"/>
        <end position="313"/>
    </location>
</feature>
<comment type="cofactor">
    <cofactor evidence="1">
        <name>FAD</name>
        <dbReference type="ChEBI" id="CHEBI:57692"/>
    </cofactor>
</comment>
<evidence type="ECO:0000313" key="8">
    <source>
        <dbReference type="Proteomes" id="UP001589748"/>
    </source>
</evidence>
<keyword evidence="7" id="KW-0560">Oxidoreductase</keyword>
<dbReference type="SUPFAM" id="SSF51905">
    <property type="entry name" value="FAD/NAD(P)-binding domain"/>
    <property type="match status" value="1"/>
</dbReference>
<dbReference type="PIRSF" id="PIRSF000350">
    <property type="entry name" value="Mercury_reductase_MerA"/>
    <property type="match status" value="1"/>
</dbReference>